<accession>A0A6J5NSN1</accession>
<dbReference type="EMBL" id="LR796736">
    <property type="protein sequence ID" value="CAB4162027.1"/>
    <property type="molecule type" value="Genomic_DNA"/>
</dbReference>
<protein>
    <submittedName>
        <fullName evidence="2">Methyltransferase domain containing protein</fullName>
    </submittedName>
</protein>
<dbReference type="InterPro" id="IPR041698">
    <property type="entry name" value="Methyltransf_25"/>
</dbReference>
<evidence type="ECO:0000313" key="2">
    <source>
        <dbReference type="EMBL" id="CAB4162027.1"/>
    </source>
</evidence>
<dbReference type="Gene3D" id="3.40.50.150">
    <property type="entry name" value="Vaccinia Virus protein VP39"/>
    <property type="match status" value="1"/>
</dbReference>
<dbReference type="GO" id="GO:0008168">
    <property type="term" value="F:methyltransferase activity"/>
    <property type="evidence" value="ECO:0007669"/>
    <property type="project" value="UniProtKB-KW"/>
</dbReference>
<sequence length="199" mass="22337">MTTAEQEKVKYEQVWKSDDYRKFSPGLKAIQDFNVLGYIKQDRITSVLDVGCGSGKAMRFLMEKMPGLRVHGFDIAVNCLDSWFDGAAALTTGCLWSDPLPEGYELHISADVFEHLPPEHVEASLKNIYDSSKVAAFFCIALFPDSFGARLIGEPLHLSLFSSEEWLKRIKESGWSYTSHTVVSGQNGSPMWLYALCQK</sequence>
<dbReference type="InterPro" id="IPR029063">
    <property type="entry name" value="SAM-dependent_MTases_sf"/>
</dbReference>
<keyword evidence="2" id="KW-0808">Transferase</keyword>
<organism evidence="2">
    <name type="scientific">uncultured Caudovirales phage</name>
    <dbReference type="NCBI Taxonomy" id="2100421"/>
    <lineage>
        <taxon>Viruses</taxon>
        <taxon>Duplodnaviria</taxon>
        <taxon>Heunggongvirae</taxon>
        <taxon>Uroviricota</taxon>
        <taxon>Caudoviricetes</taxon>
        <taxon>Peduoviridae</taxon>
        <taxon>Maltschvirus</taxon>
        <taxon>Maltschvirus maltsch</taxon>
    </lineage>
</organism>
<dbReference type="SUPFAM" id="SSF53335">
    <property type="entry name" value="S-adenosyl-L-methionine-dependent methyltransferases"/>
    <property type="match status" value="1"/>
</dbReference>
<dbReference type="GO" id="GO:0032259">
    <property type="term" value="P:methylation"/>
    <property type="evidence" value="ECO:0007669"/>
    <property type="project" value="UniProtKB-KW"/>
</dbReference>
<dbReference type="Pfam" id="PF13649">
    <property type="entry name" value="Methyltransf_25"/>
    <property type="match status" value="1"/>
</dbReference>
<gene>
    <name evidence="2" type="ORF">UFOVP785_8</name>
</gene>
<keyword evidence="2" id="KW-0489">Methyltransferase</keyword>
<feature type="domain" description="Methyltransferase" evidence="1">
    <location>
        <begin position="47"/>
        <end position="130"/>
    </location>
</feature>
<name>A0A6J5NSN1_9CAUD</name>
<reference evidence="2" key="1">
    <citation type="submission" date="2020-04" db="EMBL/GenBank/DDBJ databases">
        <authorList>
            <person name="Chiriac C."/>
            <person name="Salcher M."/>
            <person name="Ghai R."/>
            <person name="Kavagutti S V."/>
        </authorList>
    </citation>
    <scope>NUCLEOTIDE SEQUENCE</scope>
</reference>
<evidence type="ECO:0000259" key="1">
    <source>
        <dbReference type="Pfam" id="PF13649"/>
    </source>
</evidence>
<proteinExistence type="predicted"/>